<dbReference type="GO" id="GO:0009279">
    <property type="term" value="C:cell outer membrane"/>
    <property type="evidence" value="ECO:0007669"/>
    <property type="project" value="UniProtKB-SubCell"/>
</dbReference>
<dbReference type="InterPro" id="IPR037066">
    <property type="entry name" value="Plug_dom_sf"/>
</dbReference>
<protein>
    <submittedName>
        <fullName evidence="4">TonB-dependent receptor</fullName>
    </submittedName>
</protein>
<gene>
    <name evidence="4" type="ORF">FSB73_09615</name>
</gene>
<sequence length="564" mass="62486">MYNPLSDIDIKDIENITVLKGGNSTYGTKGANGVIQITTSRSQELATRIDFAAYGGYNFAPTKLPVLQAGDYRILLSELLKTKGLSADEIADLPYMVDRISEGDYYNYHNNTDWQNQVLNSSYNSNYYLKVTGGDNIAKYALSLGYLTNGGVLKNADLNKYQMRFNGDLQLSKKLTASVNLGLVSMTQNLLEQGGEGVLSPLSLSLIKSPFLSVNVRDHEGVTSPNLSGFDSFRVSNPVAIANNMQGKNKSYRFTGAVKFNYQLNNDFSIKTIFGLTFDKMQEDVFVPESGVVPDTLSSAVAFNRSGSNMARYFSFYNNTALSYNKSFNNNHKLQVDLGYRFENNKFENEYGHGYNSATDEFVSVGMGNALLRQVGGADGKWNWLNTYLHADYSIRDKYFLSANAAADGSSRFGKQAPDGFNFGGVKFALNPSIAAGWLISSEDFFANVKFVDNLKLRASYSRVGNDDIGNYTARQYYVSQNLVSSQGIVRGNIGNPALEWEHTDQLNFGLDAALWNERLSFSLDYFNNKSDNVITIAPTAEYVGLDYIVANNSAMSNKGLKWH</sequence>
<name>A0A5B8VLH3_9BACT</name>
<dbReference type="AlphaFoldDB" id="A0A5B8VLH3"/>
<keyword evidence="3" id="KW-0998">Cell outer membrane</keyword>
<evidence type="ECO:0000256" key="1">
    <source>
        <dbReference type="ARBA" id="ARBA00004442"/>
    </source>
</evidence>
<dbReference type="EMBL" id="CP042434">
    <property type="protein sequence ID" value="QEC71881.1"/>
    <property type="molecule type" value="Genomic_DNA"/>
</dbReference>
<keyword evidence="5" id="KW-1185">Reference proteome</keyword>
<dbReference type="InterPro" id="IPR036942">
    <property type="entry name" value="Beta-barrel_TonB_sf"/>
</dbReference>
<evidence type="ECO:0000313" key="5">
    <source>
        <dbReference type="Proteomes" id="UP000321291"/>
    </source>
</evidence>
<keyword evidence="4" id="KW-0675">Receptor</keyword>
<dbReference type="OrthoDB" id="830178at2"/>
<evidence type="ECO:0000256" key="3">
    <source>
        <dbReference type="ARBA" id="ARBA00023237"/>
    </source>
</evidence>
<dbReference type="Proteomes" id="UP000321291">
    <property type="component" value="Chromosome"/>
</dbReference>
<dbReference type="Gene3D" id="2.40.170.20">
    <property type="entry name" value="TonB-dependent receptor, beta-barrel domain"/>
    <property type="match status" value="1"/>
</dbReference>
<proteinExistence type="predicted"/>
<keyword evidence="2" id="KW-0472">Membrane</keyword>
<reference evidence="4 5" key="1">
    <citation type="journal article" date="2017" name="Int. J. Syst. Evol. Microbiol.">
        <title>Arachidicoccus ginsenosidivorans sp. nov., with ginsenoside-converting activity isolated from ginseng cultivating soil.</title>
        <authorList>
            <person name="Siddiqi M.Z."/>
            <person name="Aslam Z."/>
            <person name="Im W.T."/>
        </authorList>
    </citation>
    <scope>NUCLEOTIDE SEQUENCE [LARGE SCALE GENOMIC DNA]</scope>
    <source>
        <strain evidence="4 5">Gsoil 809</strain>
    </source>
</reference>
<organism evidence="4 5">
    <name type="scientific">Arachidicoccus ginsenosidivorans</name>
    <dbReference type="NCBI Taxonomy" id="496057"/>
    <lineage>
        <taxon>Bacteria</taxon>
        <taxon>Pseudomonadati</taxon>
        <taxon>Bacteroidota</taxon>
        <taxon>Chitinophagia</taxon>
        <taxon>Chitinophagales</taxon>
        <taxon>Chitinophagaceae</taxon>
        <taxon>Arachidicoccus</taxon>
    </lineage>
</organism>
<evidence type="ECO:0000256" key="2">
    <source>
        <dbReference type="ARBA" id="ARBA00023136"/>
    </source>
</evidence>
<accession>A0A5B8VLH3</accession>
<dbReference type="RefSeq" id="WP_146781330.1">
    <property type="nucleotide sequence ID" value="NZ_CP042434.1"/>
</dbReference>
<dbReference type="KEGG" id="agi:FSB73_09615"/>
<dbReference type="Gene3D" id="2.170.130.10">
    <property type="entry name" value="TonB-dependent receptor, plug domain"/>
    <property type="match status" value="1"/>
</dbReference>
<evidence type="ECO:0000313" key="4">
    <source>
        <dbReference type="EMBL" id="QEC71881.1"/>
    </source>
</evidence>
<dbReference type="SUPFAM" id="SSF56935">
    <property type="entry name" value="Porins"/>
    <property type="match status" value="1"/>
</dbReference>
<comment type="subcellular location">
    <subcellularLocation>
        <location evidence="1">Cell outer membrane</location>
    </subcellularLocation>
</comment>